<evidence type="ECO:0000313" key="1">
    <source>
        <dbReference type="EMBL" id="PWG63842.1"/>
    </source>
</evidence>
<gene>
    <name evidence="1" type="ORF">DF196_10010</name>
</gene>
<accession>A0A2U2N437</accession>
<sequence length="86" mass="9375">MNDTDNTTVRPIVMTQHTPARWLSGNTAVTLCGKTVTVTPQLETMCGQARRAGVYTEVSCPLCEAAKIVNALRVGWTQPPLEGFRL</sequence>
<evidence type="ECO:0000313" key="2">
    <source>
        <dbReference type="Proteomes" id="UP000245876"/>
    </source>
</evidence>
<keyword evidence="2" id="KW-1185">Reference proteome</keyword>
<name>A0A2U2N437_9BIFI</name>
<dbReference type="Proteomes" id="UP000245876">
    <property type="component" value="Unassembled WGS sequence"/>
</dbReference>
<proteinExistence type="predicted"/>
<organism evidence="1 2">
    <name type="scientific">Bifidobacterium callitrichidarum</name>
    <dbReference type="NCBI Taxonomy" id="2052941"/>
    <lineage>
        <taxon>Bacteria</taxon>
        <taxon>Bacillati</taxon>
        <taxon>Actinomycetota</taxon>
        <taxon>Actinomycetes</taxon>
        <taxon>Bifidobacteriales</taxon>
        <taxon>Bifidobacteriaceae</taxon>
        <taxon>Bifidobacterium</taxon>
    </lineage>
</organism>
<dbReference type="AlphaFoldDB" id="A0A2U2N437"/>
<dbReference type="RefSeq" id="WP_109057687.1">
    <property type="nucleotide sequence ID" value="NZ_QFFM01000022.1"/>
</dbReference>
<reference evidence="1 2" key="1">
    <citation type="journal article" date="2018" name="Int. J. Syst. Evol. Microbiol.">
        <title>Bifidobacterium callitrichidarum sp. nov. from the faeces of the emperor tamarin (Saguinus imperator).</title>
        <authorList>
            <person name="Modesto M."/>
            <person name="Michelini S."/>
            <person name="Sansosti M.C."/>
            <person name="De Filippo C."/>
            <person name="Cavalieri D."/>
            <person name="Qvirist L."/>
            <person name="Andlid T."/>
            <person name="Spiezio C."/>
            <person name="Sandri C."/>
            <person name="Pascarelli S."/>
            <person name="Sgorbati B."/>
            <person name="Mattarelli P."/>
        </authorList>
    </citation>
    <scope>NUCLEOTIDE SEQUENCE [LARGE SCALE GENOMIC DNA]</scope>
    <source>
        <strain evidence="1 2">TRI 5</strain>
    </source>
</reference>
<protein>
    <submittedName>
        <fullName evidence="1">Uncharacterized protein</fullName>
    </submittedName>
</protein>
<comment type="caution">
    <text evidence="1">The sequence shown here is derived from an EMBL/GenBank/DDBJ whole genome shotgun (WGS) entry which is preliminary data.</text>
</comment>
<dbReference type="EMBL" id="QFFM01000022">
    <property type="protein sequence ID" value="PWG63842.1"/>
    <property type="molecule type" value="Genomic_DNA"/>
</dbReference>